<dbReference type="Proteomes" id="UP000634136">
    <property type="component" value="Unassembled WGS sequence"/>
</dbReference>
<accession>A0A834XDQ2</accession>
<sequence>MEYCSGIKNLSLTSSGENLLKPVEAAAAESFTIKLPSDDDSAHDDDVIPSPDVVDDCEILAQVIEYCKKHSEAVAAICAGEKDMSAGPYGKDSLYDLTMATNYVNLAHRLLTLASNIVVDRIKRKMQDDEIWRDFDIKKNFTTEEEEMEGEMNGVSREINEDVIP</sequence>
<proteinExistence type="predicted"/>
<evidence type="ECO:0000313" key="3">
    <source>
        <dbReference type="EMBL" id="KAF7841243.1"/>
    </source>
</evidence>
<dbReference type="InterPro" id="IPR011333">
    <property type="entry name" value="SKP1/BTB/POZ_sf"/>
</dbReference>
<dbReference type="AlphaFoldDB" id="A0A834XDQ2"/>
<evidence type="ECO:0000259" key="2">
    <source>
        <dbReference type="Pfam" id="PF03931"/>
    </source>
</evidence>
<dbReference type="InterPro" id="IPR016073">
    <property type="entry name" value="Skp1_comp_POZ"/>
</dbReference>
<dbReference type="Gene3D" id="3.30.710.10">
    <property type="entry name" value="Potassium Channel Kv1.1, Chain A"/>
    <property type="match status" value="1"/>
</dbReference>
<feature type="domain" description="SKP1 component POZ" evidence="2">
    <location>
        <begin position="11"/>
        <end position="71"/>
    </location>
</feature>
<dbReference type="InterPro" id="IPR016897">
    <property type="entry name" value="SKP1"/>
</dbReference>
<protein>
    <submittedName>
        <fullName evidence="3">SKP1-like protein 1A</fullName>
    </submittedName>
</protein>
<dbReference type="InterPro" id="IPR036296">
    <property type="entry name" value="SKP1-like_dim_sf"/>
</dbReference>
<reference evidence="3" key="1">
    <citation type="submission" date="2020-09" db="EMBL/GenBank/DDBJ databases">
        <title>Genome-Enabled Discovery of Anthraquinone Biosynthesis in Senna tora.</title>
        <authorList>
            <person name="Kang S.-H."/>
            <person name="Pandey R.P."/>
            <person name="Lee C.-M."/>
            <person name="Sim J.-S."/>
            <person name="Jeong J.-T."/>
            <person name="Choi B.-S."/>
            <person name="Jung M."/>
            <person name="Ginzburg D."/>
            <person name="Zhao K."/>
            <person name="Won S.Y."/>
            <person name="Oh T.-J."/>
            <person name="Yu Y."/>
            <person name="Kim N.-H."/>
            <person name="Lee O.R."/>
            <person name="Lee T.-H."/>
            <person name="Bashyal P."/>
            <person name="Kim T.-S."/>
            <person name="Lee W.-H."/>
            <person name="Kawkins C."/>
            <person name="Kim C.-K."/>
            <person name="Kim J.S."/>
            <person name="Ahn B.O."/>
            <person name="Rhee S.Y."/>
            <person name="Sohng J.K."/>
        </authorList>
    </citation>
    <scope>NUCLEOTIDE SEQUENCE</scope>
    <source>
        <tissue evidence="3">Leaf</tissue>
    </source>
</reference>
<dbReference type="PANTHER" id="PTHR11165">
    <property type="entry name" value="SKP1"/>
    <property type="match status" value="1"/>
</dbReference>
<organism evidence="3 4">
    <name type="scientific">Senna tora</name>
    <dbReference type="NCBI Taxonomy" id="362788"/>
    <lineage>
        <taxon>Eukaryota</taxon>
        <taxon>Viridiplantae</taxon>
        <taxon>Streptophyta</taxon>
        <taxon>Embryophyta</taxon>
        <taxon>Tracheophyta</taxon>
        <taxon>Spermatophyta</taxon>
        <taxon>Magnoliopsida</taxon>
        <taxon>eudicotyledons</taxon>
        <taxon>Gunneridae</taxon>
        <taxon>Pentapetalae</taxon>
        <taxon>rosids</taxon>
        <taxon>fabids</taxon>
        <taxon>Fabales</taxon>
        <taxon>Fabaceae</taxon>
        <taxon>Caesalpinioideae</taxon>
        <taxon>Cassia clade</taxon>
        <taxon>Senna</taxon>
    </lineage>
</organism>
<dbReference type="SUPFAM" id="SSF81382">
    <property type="entry name" value="Skp1 dimerisation domain-like"/>
    <property type="match status" value="1"/>
</dbReference>
<evidence type="ECO:0000313" key="4">
    <source>
        <dbReference type="Proteomes" id="UP000634136"/>
    </source>
</evidence>
<comment type="caution">
    <text evidence="3">The sequence shown here is derived from an EMBL/GenBank/DDBJ whole genome shotgun (WGS) entry which is preliminary data.</text>
</comment>
<dbReference type="EMBL" id="JAAIUW010000002">
    <property type="protein sequence ID" value="KAF7841243.1"/>
    <property type="molecule type" value="Genomic_DNA"/>
</dbReference>
<dbReference type="GO" id="GO:0006511">
    <property type="term" value="P:ubiquitin-dependent protein catabolic process"/>
    <property type="evidence" value="ECO:0007669"/>
    <property type="project" value="InterPro"/>
</dbReference>
<evidence type="ECO:0000256" key="1">
    <source>
        <dbReference type="ARBA" id="ARBA00004906"/>
    </source>
</evidence>
<keyword evidence="4" id="KW-1185">Reference proteome</keyword>
<name>A0A834XDQ2_9FABA</name>
<dbReference type="Pfam" id="PF03931">
    <property type="entry name" value="Skp1_POZ"/>
    <property type="match status" value="1"/>
</dbReference>
<comment type="pathway">
    <text evidence="1">Protein modification; protein ubiquitination.</text>
</comment>
<gene>
    <name evidence="3" type="ORF">G2W53_003541</name>
</gene>